<gene>
    <name evidence="1" type="ORF">BS47DRAFT_1133499</name>
</gene>
<keyword evidence="2" id="KW-1185">Reference proteome</keyword>
<proteinExistence type="predicted"/>
<reference evidence="1" key="1">
    <citation type="journal article" date="2020" name="Nat. Commun.">
        <title>Large-scale genome sequencing of mycorrhizal fungi provides insights into the early evolution of symbiotic traits.</title>
        <authorList>
            <person name="Miyauchi S."/>
            <person name="Kiss E."/>
            <person name="Kuo A."/>
            <person name="Drula E."/>
            <person name="Kohler A."/>
            <person name="Sanchez-Garcia M."/>
            <person name="Morin E."/>
            <person name="Andreopoulos B."/>
            <person name="Barry K.W."/>
            <person name="Bonito G."/>
            <person name="Buee M."/>
            <person name="Carver A."/>
            <person name="Chen C."/>
            <person name="Cichocki N."/>
            <person name="Clum A."/>
            <person name="Culley D."/>
            <person name="Crous P.W."/>
            <person name="Fauchery L."/>
            <person name="Girlanda M."/>
            <person name="Hayes R.D."/>
            <person name="Keri Z."/>
            <person name="LaButti K."/>
            <person name="Lipzen A."/>
            <person name="Lombard V."/>
            <person name="Magnuson J."/>
            <person name="Maillard F."/>
            <person name="Murat C."/>
            <person name="Nolan M."/>
            <person name="Ohm R.A."/>
            <person name="Pangilinan J."/>
            <person name="Pereira M.F."/>
            <person name="Perotto S."/>
            <person name="Peter M."/>
            <person name="Pfister S."/>
            <person name="Riley R."/>
            <person name="Sitrit Y."/>
            <person name="Stielow J.B."/>
            <person name="Szollosi G."/>
            <person name="Zifcakova L."/>
            <person name="Stursova M."/>
            <person name="Spatafora J.W."/>
            <person name="Tedersoo L."/>
            <person name="Vaario L.M."/>
            <person name="Yamada A."/>
            <person name="Yan M."/>
            <person name="Wang P."/>
            <person name="Xu J."/>
            <person name="Bruns T."/>
            <person name="Baldrian P."/>
            <person name="Vilgalys R."/>
            <person name="Dunand C."/>
            <person name="Henrissat B."/>
            <person name="Grigoriev I.V."/>
            <person name="Hibbett D."/>
            <person name="Nagy L.G."/>
            <person name="Martin F.M."/>
        </authorList>
    </citation>
    <scope>NUCLEOTIDE SEQUENCE</scope>
    <source>
        <strain evidence="1">UP504</strain>
    </source>
</reference>
<dbReference type="EMBL" id="MU128995">
    <property type="protein sequence ID" value="KAF9511819.1"/>
    <property type="molecule type" value="Genomic_DNA"/>
</dbReference>
<name>A0A9P6ATL9_9AGAM</name>
<dbReference type="Proteomes" id="UP000886523">
    <property type="component" value="Unassembled WGS sequence"/>
</dbReference>
<dbReference type="AlphaFoldDB" id="A0A9P6ATL9"/>
<comment type="caution">
    <text evidence="1">The sequence shown here is derived from an EMBL/GenBank/DDBJ whole genome shotgun (WGS) entry which is preliminary data.</text>
</comment>
<accession>A0A9P6ATL9</accession>
<evidence type="ECO:0000313" key="2">
    <source>
        <dbReference type="Proteomes" id="UP000886523"/>
    </source>
</evidence>
<protein>
    <submittedName>
        <fullName evidence="1">Uncharacterized protein</fullName>
    </submittedName>
</protein>
<sequence length="100" mass="11576">MQSNEGVVWIQIWMKRKQDCAMDHVYLTQVNVTLRQGMAMNIVYQFIKAGGEIPNLFIISCLYRERGDGEVRKLLEEQGLNDIRISMTSNRVELSEVRIG</sequence>
<organism evidence="1 2">
    <name type="scientific">Hydnum rufescens UP504</name>
    <dbReference type="NCBI Taxonomy" id="1448309"/>
    <lineage>
        <taxon>Eukaryota</taxon>
        <taxon>Fungi</taxon>
        <taxon>Dikarya</taxon>
        <taxon>Basidiomycota</taxon>
        <taxon>Agaricomycotina</taxon>
        <taxon>Agaricomycetes</taxon>
        <taxon>Cantharellales</taxon>
        <taxon>Hydnaceae</taxon>
        <taxon>Hydnum</taxon>
    </lineage>
</organism>
<evidence type="ECO:0000313" key="1">
    <source>
        <dbReference type="EMBL" id="KAF9511819.1"/>
    </source>
</evidence>